<feature type="domain" description="AMP-dependent synthetase/ligase" evidence="9">
    <location>
        <begin position="169"/>
        <end position="377"/>
    </location>
</feature>
<accession>A0ABM1S6Q8</accession>
<dbReference type="Gene3D" id="3.30.300.30">
    <property type="match status" value="1"/>
</dbReference>
<evidence type="ECO:0000256" key="5">
    <source>
        <dbReference type="ARBA" id="ARBA00036527"/>
    </source>
</evidence>
<keyword evidence="4" id="KW-0067">ATP-binding</keyword>
<dbReference type="Pfam" id="PF00501">
    <property type="entry name" value="AMP-binding"/>
    <property type="match status" value="2"/>
</dbReference>
<feature type="domain" description="AMP-dependent synthetase/ligase" evidence="9">
    <location>
        <begin position="66"/>
        <end position="163"/>
    </location>
</feature>
<keyword evidence="8" id="KW-0472">Membrane</keyword>
<keyword evidence="8" id="KW-1133">Transmembrane helix</keyword>
<dbReference type="RefSeq" id="XP_022239313.1">
    <property type="nucleotide sequence ID" value="XM_022383605.1"/>
</dbReference>
<evidence type="ECO:0000259" key="9">
    <source>
        <dbReference type="Pfam" id="PF00501"/>
    </source>
</evidence>
<dbReference type="InterPro" id="IPR020845">
    <property type="entry name" value="AMP-binding_CS"/>
</dbReference>
<evidence type="ECO:0000256" key="1">
    <source>
        <dbReference type="ARBA" id="ARBA00006432"/>
    </source>
</evidence>
<evidence type="ECO:0000256" key="8">
    <source>
        <dbReference type="SAM" id="Phobius"/>
    </source>
</evidence>
<evidence type="ECO:0000313" key="11">
    <source>
        <dbReference type="RefSeq" id="XP_022239313.1"/>
    </source>
</evidence>
<evidence type="ECO:0000256" key="3">
    <source>
        <dbReference type="ARBA" id="ARBA00022741"/>
    </source>
</evidence>
<evidence type="ECO:0000256" key="2">
    <source>
        <dbReference type="ARBA" id="ARBA00022598"/>
    </source>
</evidence>
<dbReference type="PANTHER" id="PTHR43107:SF15">
    <property type="entry name" value="FATTY ACID TRANSPORT PROTEIN 3, ISOFORM A"/>
    <property type="match status" value="1"/>
</dbReference>
<keyword evidence="2" id="KW-0436">Ligase</keyword>
<reference evidence="11" key="1">
    <citation type="submission" date="2025-08" db="UniProtKB">
        <authorList>
            <consortium name="RefSeq"/>
        </authorList>
    </citation>
    <scope>IDENTIFICATION</scope>
    <source>
        <tissue evidence="11">Muscle</tissue>
    </source>
</reference>
<name>A0ABM1S6Q8_LIMPO</name>
<comment type="catalytic activity">
    <reaction evidence="5">
        <text>a very long-chain fatty acid + ATP + CoA = a very long-chain fatty acyl-CoA + AMP + diphosphate</text>
        <dbReference type="Rhea" id="RHEA:54536"/>
        <dbReference type="ChEBI" id="CHEBI:30616"/>
        <dbReference type="ChEBI" id="CHEBI:33019"/>
        <dbReference type="ChEBI" id="CHEBI:57287"/>
        <dbReference type="ChEBI" id="CHEBI:58950"/>
        <dbReference type="ChEBI" id="CHEBI:138261"/>
        <dbReference type="ChEBI" id="CHEBI:456215"/>
    </reaction>
    <physiologicalReaction direction="left-to-right" evidence="5">
        <dbReference type="Rhea" id="RHEA:54537"/>
    </physiologicalReaction>
</comment>
<dbReference type="PROSITE" id="PS00455">
    <property type="entry name" value="AMP_BINDING"/>
    <property type="match status" value="1"/>
</dbReference>
<evidence type="ECO:0000256" key="7">
    <source>
        <dbReference type="ARBA" id="ARBA00048666"/>
    </source>
</evidence>
<keyword evidence="8" id="KW-0812">Transmembrane</keyword>
<dbReference type="GeneID" id="106457609"/>
<dbReference type="InterPro" id="IPR042099">
    <property type="entry name" value="ANL_N_sf"/>
</dbReference>
<dbReference type="InterPro" id="IPR000873">
    <property type="entry name" value="AMP-dep_synth/lig_dom"/>
</dbReference>
<keyword evidence="10" id="KW-1185">Reference proteome</keyword>
<gene>
    <name evidence="11" type="primary">LOC106457609</name>
</gene>
<evidence type="ECO:0000256" key="6">
    <source>
        <dbReference type="ARBA" id="ARBA00041297"/>
    </source>
</evidence>
<sequence>MNAITTTRQDNEGPFFLFVWFQAIINFFRLIFNTSGRDLRALYRYIRCKRFLAKCERNNLTVPSLFQVNVRKHPYKPCFLYENQVWTFQDVEDLSNRVANCFIQQGFLPGDEVALFMENKPEFVAFWLGLSKIGIVTALINTNQRLQALAHSITVVKSKAIIFGSELLDDRLFYIYTSGTTGLPKAAIIKHSRFIWLGTCTRWMLNMPDNEIYYTSLPLYHSAAGLIFVCQAVVHGDTVALRRKFSASKFWEDCITFNATVAQYIGETCRYLMAQPVQPEEKQHRVSTVIGNGLRPALWTSFCERFQIKKVGEFYGSSEGNANIINTNSTTGAVGFISRIIPSIYPVTLIKVDEATGEPIRNKDGICVKCKPGEPGEFVGKIIRNDPVRNFDGYVNKQATMKKVAKNVFSMGDLAFLSGDLMVMDENGYIYFKDRTGDTFRWKGENVSTMEVEAAISQVLGLTDCVAYGVVIPGTEGRAGMGAIIDIKCTIDFDTFAQNLKKLLPLYAMPIFLRIVKNLESTGTYKFKKINLQHEGYDLKVVKDPLYYLNTKTVKYTPLDEDVYQKILSRKMRF</sequence>
<protein>
    <recommendedName>
        <fullName evidence="6">Long-chain-fatty-acid--CoA ligase</fullName>
    </recommendedName>
</protein>
<evidence type="ECO:0000313" key="10">
    <source>
        <dbReference type="Proteomes" id="UP000694941"/>
    </source>
</evidence>
<dbReference type="Gene3D" id="3.40.50.12780">
    <property type="entry name" value="N-terminal domain of ligase-like"/>
    <property type="match status" value="1"/>
</dbReference>
<keyword evidence="3" id="KW-0547">Nucleotide-binding</keyword>
<comment type="similarity">
    <text evidence="1">Belongs to the ATP-dependent AMP-binding enzyme family.</text>
</comment>
<comment type="catalytic activity">
    <reaction evidence="7">
        <text>tetracosanoate + ATP + CoA = tetracosanoyl-CoA + AMP + diphosphate</text>
        <dbReference type="Rhea" id="RHEA:33639"/>
        <dbReference type="ChEBI" id="CHEBI:30616"/>
        <dbReference type="ChEBI" id="CHEBI:31014"/>
        <dbReference type="ChEBI" id="CHEBI:33019"/>
        <dbReference type="ChEBI" id="CHEBI:57287"/>
        <dbReference type="ChEBI" id="CHEBI:65052"/>
        <dbReference type="ChEBI" id="CHEBI:456215"/>
    </reaction>
    <physiologicalReaction direction="left-to-right" evidence="7">
        <dbReference type="Rhea" id="RHEA:33640"/>
    </physiologicalReaction>
</comment>
<proteinExistence type="inferred from homology"/>
<evidence type="ECO:0000256" key="4">
    <source>
        <dbReference type="ARBA" id="ARBA00022840"/>
    </source>
</evidence>
<dbReference type="InterPro" id="IPR045851">
    <property type="entry name" value="AMP-bd_C_sf"/>
</dbReference>
<dbReference type="SUPFAM" id="SSF56801">
    <property type="entry name" value="Acetyl-CoA synthetase-like"/>
    <property type="match status" value="1"/>
</dbReference>
<feature type="transmembrane region" description="Helical" evidence="8">
    <location>
        <begin position="15"/>
        <end position="32"/>
    </location>
</feature>
<organism evidence="10 11">
    <name type="scientific">Limulus polyphemus</name>
    <name type="common">Atlantic horseshoe crab</name>
    <dbReference type="NCBI Taxonomy" id="6850"/>
    <lineage>
        <taxon>Eukaryota</taxon>
        <taxon>Metazoa</taxon>
        <taxon>Ecdysozoa</taxon>
        <taxon>Arthropoda</taxon>
        <taxon>Chelicerata</taxon>
        <taxon>Merostomata</taxon>
        <taxon>Xiphosura</taxon>
        <taxon>Limulidae</taxon>
        <taxon>Limulus</taxon>
    </lineage>
</organism>
<dbReference type="PANTHER" id="PTHR43107">
    <property type="entry name" value="LONG-CHAIN FATTY ACID TRANSPORT PROTEIN"/>
    <property type="match status" value="1"/>
</dbReference>
<dbReference type="Proteomes" id="UP000694941">
    <property type="component" value="Unplaced"/>
</dbReference>